<proteinExistence type="predicted"/>
<dbReference type="AlphaFoldDB" id="A0AAF0Y9G6"/>
<gene>
    <name evidence="2" type="ORF">LOC62_04G005345</name>
</gene>
<evidence type="ECO:0000313" key="2">
    <source>
        <dbReference type="EMBL" id="WOO81827.1"/>
    </source>
</evidence>
<evidence type="ECO:0000313" key="3">
    <source>
        <dbReference type="Proteomes" id="UP000827549"/>
    </source>
</evidence>
<keyword evidence="3" id="KW-1185">Reference proteome</keyword>
<accession>A0AAF0Y9G6</accession>
<name>A0AAF0Y9G6_9TREE</name>
<sequence>MDSVAGGDDARVHIRNDTQPPGTNNLTAHLSPKPQIPEMPIIIDHTAYPLLMDLIIGYAPPESLKQLSATSRSLRRRLLHHAELKVAPGAKKVKVPGQYDPQVVTWGDNENIHPPFVLTAADSGQTLPLLPAAVRVLDQVTTYRPSPALGDAFTSIATLRRMNGAFGMNGSSPFHPALTVVDFVRVAKQEEDPRVRWNGESKINAIVPPGTTRYILHMRVDDPATKVKYGNQIVVVNNFVGVEDLVFVCWFPGPKVKGQRFNSTFLYSAVISALEEWSGTGLSVTIVGLERAHNPPKLDTLWTEMGRYVSSAERTYGQETEVVWWGDGERKEQVRSAIRSLAVEQWWAELGSERKDIEGVWPAAADREPLL</sequence>
<dbReference type="GeneID" id="87808574"/>
<protein>
    <submittedName>
        <fullName evidence="2">Uncharacterized protein</fullName>
    </submittedName>
</protein>
<organism evidence="2 3">
    <name type="scientific">Vanrija pseudolonga</name>
    <dbReference type="NCBI Taxonomy" id="143232"/>
    <lineage>
        <taxon>Eukaryota</taxon>
        <taxon>Fungi</taxon>
        <taxon>Dikarya</taxon>
        <taxon>Basidiomycota</taxon>
        <taxon>Agaricomycotina</taxon>
        <taxon>Tremellomycetes</taxon>
        <taxon>Trichosporonales</taxon>
        <taxon>Trichosporonaceae</taxon>
        <taxon>Vanrija</taxon>
    </lineage>
</organism>
<reference evidence="2" key="1">
    <citation type="submission" date="2023-10" db="EMBL/GenBank/DDBJ databases">
        <authorList>
            <person name="Noh H."/>
        </authorList>
    </citation>
    <scope>NUCLEOTIDE SEQUENCE</scope>
    <source>
        <strain evidence="2">DUCC4014</strain>
    </source>
</reference>
<dbReference type="EMBL" id="CP086717">
    <property type="protein sequence ID" value="WOO81827.1"/>
    <property type="molecule type" value="Genomic_DNA"/>
</dbReference>
<dbReference type="RefSeq" id="XP_062627859.1">
    <property type="nucleotide sequence ID" value="XM_062771875.1"/>
</dbReference>
<evidence type="ECO:0000256" key="1">
    <source>
        <dbReference type="SAM" id="MobiDB-lite"/>
    </source>
</evidence>
<feature type="compositionally biased region" description="Polar residues" evidence="1">
    <location>
        <begin position="17"/>
        <end position="28"/>
    </location>
</feature>
<dbReference type="Proteomes" id="UP000827549">
    <property type="component" value="Chromosome 4"/>
</dbReference>
<feature type="region of interest" description="Disordered" evidence="1">
    <location>
        <begin position="1"/>
        <end position="32"/>
    </location>
</feature>